<gene>
    <name evidence="1" type="ORF">OG549_06475</name>
</gene>
<dbReference type="EMBL" id="CP108318">
    <property type="protein sequence ID" value="WTW60311.1"/>
    <property type="molecule type" value="Genomic_DNA"/>
</dbReference>
<proteinExistence type="predicted"/>
<protein>
    <submittedName>
        <fullName evidence="1">Uncharacterized protein</fullName>
    </submittedName>
</protein>
<evidence type="ECO:0000313" key="1">
    <source>
        <dbReference type="EMBL" id="WTW60311.1"/>
    </source>
</evidence>
<name>A0AAU2UYZ4_9ACTN</name>
<accession>A0AAU2UYZ4</accession>
<organism evidence="1">
    <name type="scientific">Streptomyces sp. NBC_00003</name>
    <dbReference type="NCBI Taxonomy" id="2903608"/>
    <lineage>
        <taxon>Bacteria</taxon>
        <taxon>Bacillati</taxon>
        <taxon>Actinomycetota</taxon>
        <taxon>Actinomycetes</taxon>
        <taxon>Kitasatosporales</taxon>
        <taxon>Streptomycetaceae</taxon>
        <taxon>Streptomyces</taxon>
    </lineage>
</organism>
<sequence length="333" mass="36078">MGEPLLSHAVRAAKWARGAASRARLRTEQIDTLPALGARGRSLALLRPVHLSVLGGRTLNLALPCPSLAGGVTGAGLLLESRGRSQRLPLEMEPQPDGGVLLTLTTPLRHARLDAPDARGLRLHDGIWRLTLVATDHAGRQHRAAVASLTASIGDGPTLRTSPDPATGVRYRVARTVDGHAVIKVSAPRRQAELTALDLKWDRITVRGRLLAAQPPHDAYAAEAIRRGAGGTAIAIRPRWQGPEFTFDLPLAEMSRHSRDQRMWDVRLTSNTTRIKIARRLTDVRHPKRVFRTPFRAVALADGTVLRVHAHLSAAGTLAVSCAPFVTPEDSTR</sequence>
<dbReference type="AlphaFoldDB" id="A0AAU2UYZ4"/>
<reference evidence="1" key="1">
    <citation type="submission" date="2022-10" db="EMBL/GenBank/DDBJ databases">
        <title>The complete genomes of actinobacterial strains from the NBC collection.</title>
        <authorList>
            <person name="Joergensen T.S."/>
            <person name="Alvarez Arevalo M."/>
            <person name="Sterndorff E.B."/>
            <person name="Faurdal D."/>
            <person name="Vuksanovic O."/>
            <person name="Mourched A.-S."/>
            <person name="Charusanti P."/>
            <person name="Shaw S."/>
            <person name="Blin K."/>
            <person name="Weber T."/>
        </authorList>
    </citation>
    <scope>NUCLEOTIDE SEQUENCE</scope>
    <source>
        <strain evidence="1">NBC_00003</strain>
    </source>
</reference>